<keyword evidence="3" id="KW-1185">Reference proteome</keyword>
<protein>
    <submittedName>
        <fullName evidence="2">PadR family transcriptional regulator</fullName>
    </submittedName>
</protein>
<dbReference type="Proteomes" id="UP000004959">
    <property type="component" value="Chromosome"/>
</dbReference>
<dbReference type="InterPro" id="IPR036390">
    <property type="entry name" value="WH_DNA-bd_sf"/>
</dbReference>
<dbReference type="SUPFAM" id="SSF46785">
    <property type="entry name" value="Winged helix' DNA-binding domain"/>
    <property type="match status" value="1"/>
</dbReference>
<evidence type="ECO:0000313" key="2">
    <source>
        <dbReference type="EMBL" id="EHN58451.1"/>
    </source>
</evidence>
<dbReference type="OrthoDB" id="9808017at2"/>
<dbReference type="EMBL" id="AFVZ01000001">
    <property type="protein sequence ID" value="EHN58451.1"/>
    <property type="molecule type" value="Genomic_DNA"/>
</dbReference>
<comment type="caution">
    <text evidence="2">The sequence shown here is derived from an EMBL/GenBank/DDBJ whole genome shotgun (WGS) entry which is preliminary data.</text>
</comment>
<dbReference type="InterPro" id="IPR052509">
    <property type="entry name" value="Metal_resp_DNA-bind_regulator"/>
</dbReference>
<proteinExistence type="predicted"/>
<dbReference type="InterPro" id="IPR036388">
    <property type="entry name" value="WH-like_DNA-bd_sf"/>
</dbReference>
<sequence>MAQEISKDMIRGLTGAIVLSVLEFEDSYGYQISKQIKQITDDRYELNEATLYTVFRRLSAQGFVKSYYGNDDENQGGRRKYYSLTESGKKELNRSRTDWEFSKEIVDALLQEKKNG</sequence>
<evidence type="ECO:0000313" key="3">
    <source>
        <dbReference type="Proteomes" id="UP000004959"/>
    </source>
</evidence>
<name>G9WJ02_9LACO</name>
<feature type="domain" description="Transcription regulator PadR N-terminal" evidence="1">
    <location>
        <begin position="18"/>
        <end position="93"/>
    </location>
</feature>
<dbReference type="HOGENOM" id="CLU_063440_3_3_9"/>
<dbReference type="AlphaFoldDB" id="G9WJ02"/>
<dbReference type="Gene3D" id="1.10.10.10">
    <property type="entry name" value="Winged helix-like DNA-binding domain superfamily/Winged helix DNA-binding domain"/>
    <property type="match status" value="1"/>
</dbReference>
<dbReference type="PATRIC" id="fig|1045004.4.peg.328"/>
<dbReference type="STRING" id="336988.NT96_04830"/>
<evidence type="ECO:0000259" key="1">
    <source>
        <dbReference type="Pfam" id="PF03551"/>
    </source>
</evidence>
<reference evidence="2 3" key="1">
    <citation type="journal article" date="2012" name="PLoS ONE">
        <title>Functional divergence in the genus oenococcus as predicted by genome sequencing of the newly-described species, Oenococcus kitaharae.</title>
        <authorList>
            <person name="Borneman A.R."/>
            <person name="McCarthy J.M."/>
            <person name="Chambers P.J."/>
            <person name="Bartowsky E.J."/>
        </authorList>
    </citation>
    <scope>NUCLEOTIDE SEQUENCE [LARGE SCALE GENOMIC DNA]</scope>
    <source>
        <strain evidence="3">DSM17330</strain>
    </source>
</reference>
<accession>G9WJ02</accession>
<organism evidence="2 3">
    <name type="scientific">Oenococcus kitaharae DSM 17330</name>
    <dbReference type="NCBI Taxonomy" id="1045004"/>
    <lineage>
        <taxon>Bacteria</taxon>
        <taxon>Bacillati</taxon>
        <taxon>Bacillota</taxon>
        <taxon>Bacilli</taxon>
        <taxon>Lactobacillales</taxon>
        <taxon>Lactobacillaceae</taxon>
        <taxon>Oenococcus</taxon>
    </lineage>
</organism>
<dbReference type="InterPro" id="IPR005149">
    <property type="entry name" value="Tscrpt_reg_PadR_N"/>
</dbReference>
<dbReference type="RefSeq" id="WP_007744732.1">
    <property type="nucleotide sequence ID" value="NZ_CM001398.1"/>
</dbReference>
<dbReference type="PANTHER" id="PTHR33169:SF25">
    <property type="entry name" value="DNA-BINDING PROTEIN YIZB-RELATED"/>
    <property type="match status" value="1"/>
</dbReference>
<gene>
    <name evidence="2" type="ORF">OKIT_0329</name>
</gene>
<dbReference type="PANTHER" id="PTHR33169">
    <property type="entry name" value="PADR-FAMILY TRANSCRIPTIONAL REGULATOR"/>
    <property type="match status" value="1"/>
</dbReference>
<dbReference type="eggNOG" id="COG1695">
    <property type="taxonomic scope" value="Bacteria"/>
</dbReference>
<dbReference type="Pfam" id="PF03551">
    <property type="entry name" value="PadR"/>
    <property type="match status" value="1"/>
</dbReference>